<dbReference type="AlphaFoldDB" id="A0A7X4YUV1"/>
<name>A0A7X4YUV1_9BACL</name>
<dbReference type="RefSeq" id="WP_161704301.1">
    <property type="nucleotide sequence ID" value="NZ_JAAAMU010000024.1"/>
</dbReference>
<evidence type="ECO:0000313" key="2">
    <source>
        <dbReference type="Proteomes" id="UP000558113"/>
    </source>
</evidence>
<evidence type="ECO:0000313" key="1">
    <source>
        <dbReference type="EMBL" id="NBC72883.1"/>
    </source>
</evidence>
<keyword evidence="2" id="KW-1185">Reference proteome</keyword>
<comment type="caution">
    <text evidence="1">The sequence shown here is derived from an EMBL/GenBank/DDBJ whole genome shotgun (WGS) entry which is preliminary data.</text>
</comment>
<organism evidence="1 2">
    <name type="scientific">Paenibacillus sacheonensis</name>
    <dbReference type="NCBI Taxonomy" id="742054"/>
    <lineage>
        <taxon>Bacteria</taxon>
        <taxon>Bacillati</taxon>
        <taxon>Bacillota</taxon>
        <taxon>Bacilli</taxon>
        <taxon>Bacillales</taxon>
        <taxon>Paenibacillaceae</taxon>
        <taxon>Paenibacillus</taxon>
    </lineage>
</organism>
<dbReference type="EMBL" id="JAAAMU010000024">
    <property type="protein sequence ID" value="NBC72883.1"/>
    <property type="molecule type" value="Genomic_DNA"/>
</dbReference>
<proteinExistence type="predicted"/>
<dbReference type="Proteomes" id="UP000558113">
    <property type="component" value="Unassembled WGS sequence"/>
</dbReference>
<gene>
    <name evidence="1" type="ORF">GT003_28210</name>
</gene>
<sequence>MKRHDINSHLQDYKVGESYIFLMTEIATNNIIKKVGKISNTGVTTDSIPFVEVDFSGMKKKYAISVLSRTFYSGFREKMDKIPDPSILGEVMVVRKSLNNTGEVTKVNGLPGEVTKVKTNQAGGNGDVMKVN</sequence>
<accession>A0A7X4YUV1</accession>
<protein>
    <submittedName>
        <fullName evidence="1">Uncharacterized protein</fullName>
    </submittedName>
</protein>
<reference evidence="1 2" key="1">
    <citation type="submission" date="2020-01" db="EMBL/GenBank/DDBJ databases">
        <title>Paenibacillus soybeanensis sp. nov. isolated from the nodules of soybean (Glycine max(L.) Merr).</title>
        <authorList>
            <person name="Wang H."/>
        </authorList>
    </citation>
    <scope>NUCLEOTIDE SEQUENCE [LARGE SCALE GENOMIC DNA]</scope>
    <source>
        <strain evidence="1 2">DSM 23054</strain>
    </source>
</reference>
<dbReference type="OrthoDB" id="9845295at2"/>